<reference evidence="7 8" key="1">
    <citation type="submission" date="2023-09" db="EMBL/GenBank/DDBJ databases">
        <title>Genomes of two closely related lineages of the louse Polyplax serrata with different host specificities.</title>
        <authorList>
            <person name="Martinu J."/>
            <person name="Tarabai H."/>
            <person name="Stefka J."/>
            <person name="Hypsa V."/>
        </authorList>
    </citation>
    <scope>NUCLEOTIDE SEQUENCE [LARGE SCALE GENOMIC DNA]</scope>
    <source>
        <strain evidence="7">98ZLc_SE</strain>
    </source>
</reference>
<organism evidence="7 8">
    <name type="scientific">Polyplax serrata</name>
    <name type="common">Common mouse louse</name>
    <dbReference type="NCBI Taxonomy" id="468196"/>
    <lineage>
        <taxon>Eukaryota</taxon>
        <taxon>Metazoa</taxon>
        <taxon>Ecdysozoa</taxon>
        <taxon>Arthropoda</taxon>
        <taxon>Hexapoda</taxon>
        <taxon>Insecta</taxon>
        <taxon>Pterygota</taxon>
        <taxon>Neoptera</taxon>
        <taxon>Paraneoptera</taxon>
        <taxon>Psocodea</taxon>
        <taxon>Troctomorpha</taxon>
        <taxon>Phthiraptera</taxon>
        <taxon>Anoplura</taxon>
        <taxon>Polyplacidae</taxon>
        <taxon>Polyplax</taxon>
    </lineage>
</organism>
<keyword evidence="3" id="KW-0132">Cell division</keyword>
<dbReference type="InterPro" id="IPR016024">
    <property type="entry name" value="ARM-type_fold"/>
</dbReference>
<evidence type="ECO:0000256" key="3">
    <source>
        <dbReference type="ARBA" id="ARBA00022618"/>
    </source>
</evidence>
<comment type="similarity">
    <text evidence="1">Belongs to the ataxin-10 family.</text>
</comment>
<sequence length="427" mass="48871">MSSVSELPLTVIKNFAGKPQETGNLLDLIDAFRYLRNGCVGNEEFQSMLGENPELVPNVNSILREISRKDCVDDDNAILCLTTALQFLGNFLVNNRKNQTTVWSICKDTLDKCLYVNNGKVQHCCLMIMYNVFLGNPQILNSLTHSYEKVMEVAVSENFTEFAVFNIELFISSSSYMRNFYNQLSVNSRLVILEEIQRLCEDQKGLHPIPTDVLEILSKQFSKKADWILNKFKEDKDNLSVLEVVKILDVLVAFSNDDTNKRHYLEFMQKQVSLFIDLVSLLKAIHMLSREKGNIFTMETKISESNDFFNSQCSPTFGFKAALIRIIGNMSWRNRNLQSIIRDMEGIQTILDCCIIDAKNPFIMQWSILAIRNICEKNLENQQIIAEMTKKGFIDIKLLKENGILLHSEEIHCKSNAICMAALNINK</sequence>
<dbReference type="InterPro" id="IPR051374">
    <property type="entry name" value="Ataxin-10/CTR86_families"/>
</dbReference>
<evidence type="ECO:0000313" key="7">
    <source>
        <dbReference type="EMBL" id="KAK6631024.1"/>
    </source>
</evidence>
<keyword evidence="8" id="KW-1185">Reference proteome</keyword>
<dbReference type="SUPFAM" id="SSF48371">
    <property type="entry name" value="ARM repeat"/>
    <property type="match status" value="1"/>
</dbReference>
<dbReference type="Proteomes" id="UP001359485">
    <property type="component" value="Unassembled WGS sequence"/>
</dbReference>
<dbReference type="EMBL" id="JAWJWF010000007">
    <property type="protein sequence ID" value="KAK6631024.1"/>
    <property type="molecule type" value="Genomic_DNA"/>
</dbReference>
<dbReference type="PANTHER" id="PTHR13255:SF0">
    <property type="entry name" value="ATAXIN-10"/>
    <property type="match status" value="1"/>
</dbReference>
<evidence type="ECO:0000313" key="8">
    <source>
        <dbReference type="Proteomes" id="UP001359485"/>
    </source>
</evidence>
<protein>
    <recommendedName>
        <fullName evidence="2">Ataxin-10</fullName>
    </recommendedName>
</protein>
<dbReference type="Pfam" id="PF09759">
    <property type="entry name" value="Atx10homo_assoc"/>
    <property type="match status" value="1"/>
</dbReference>
<proteinExistence type="inferred from homology"/>
<comment type="function">
    <text evidence="5">May play a role in the regulation of cytokinesis. May play a role in signaling by stimulating protein glycosylation. Induces neuritogenesis by activating the Ras-MAP kinase pathway and is necessary for the survival of cerebellar neurons. Does not appear to play a major role in ciliogenesis.</text>
</comment>
<evidence type="ECO:0000259" key="6">
    <source>
        <dbReference type="Pfam" id="PF09759"/>
    </source>
</evidence>
<name>A0ABR1AYA8_POLSC</name>
<evidence type="ECO:0000256" key="2">
    <source>
        <dbReference type="ARBA" id="ARBA00018804"/>
    </source>
</evidence>
<evidence type="ECO:0000256" key="4">
    <source>
        <dbReference type="ARBA" id="ARBA00023306"/>
    </source>
</evidence>
<keyword evidence="4" id="KW-0131">Cell cycle</keyword>
<accession>A0ABR1AYA8</accession>
<evidence type="ECO:0000256" key="5">
    <source>
        <dbReference type="ARBA" id="ARBA00045173"/>
    </source>
</evidence>
<gene>
    <name evidence="7" type="ORF">RUM44_003196</name>
</gene>
<feature type="domain" description="Ataxin-10" evidence="6">
    <location>
        <begin position="319"/>
        <end position="408"/>
    </location>
</feature>
<dbReference type="InterPro" id="IPR011989">
    <property type="entry name" value="ARM-like"/>
</dbReference>
<dbReference type="Gene3D" id="1.25.10.10">
    <property type="entry name" value="Leucine-rich Repeat Variant"/>
    <property type="match status" value="1"/>
</dbReference>
<dbReference type="PANTHER" id="PTHR13255">
    <property type="entry name" value="ATAXIN-10"/>
    <property type="match status" value="1"/>
</dbReference>
<comment type="caution">
    <text evidence="7">The sequence shown here is derived from an EMBL/GenBank/DDBJ whole genome shotgun (WGS) entry which is preliminary data.</text>
</comment>
<evidence type="ECO:0000256" key="1">
    <source>
        <dbReference type="ARBA" id="ARBA00008384"/>
    </source>
</evidence>
<dbReference type="InterPro" id="IPR019156">
    <property type="entry name" value="Ataxin-10_domain"/>
</dbReference>